<name>A0A7G7VK44_9FIRM</name>
<dbReference type="RefSeq" id="WP_185980459.1">
    <property type="nucleotide sequence ID" value="NZ_CP060204.1"/>
</dbReference>
<dbReference type="AlphaFoldDB" id="A0A7G7VK44"/>
<gene>
    <name evidence="1" type="ORF">H1B31_00460</name>
</gene>
<keyword evidence="2" id="KW-1185">Reference proteome</keyword>
<dbReference type="KEGG" id="stim:H1B31_00460"/>
<sequence length="123" mass="14186">MAEIRIKRIYEAMSADDGFRVLVDRLWPRGISKERAALDDWWKDIAPSPELRTWFGHKAEHFEEFAVKYRVELSTGRAAPTHMVTVAEHLAAGENVTLLYGAKDPAVNHARVLQEWMYAMMDK</sequence>
<reference evidence="1 2" key="1">
    <citation type="submission" date="2020-07" db="EMBL/GenBank/DDBJ databases">
        <title>Complete genome and description of Selenomonas timonensis sp. nov., a new bacterium isolated from a gingivitis subject.</title>
        <authorList>
            <person name="Antezack A."/>
        </authorList>
    </citation>
    <scope>NUCLEOTIDE SEQUENCE [LARGE SCALE GENOMIC DNA]</scope>
    <source>
        <strain evidence="1 2">Marseille-Q3039</strain>
    </source>
</reference>
<dbReference type="Proteomes" id="UP000515480">
    <property type="component" value="Chromosome"/>
</dbReference>
<evidence type="ECO:0000313" key="1">
    <source>
        <dbReference type="EMBL" id="QNH54487.1"/>
    </source>
</evidence>
<protein>
    <submittedName>
        <fullName evidence="1">DUF488 family protein</fullName>
    </submittedName>
</protein>
<accession>A0A7G7VK44</accession>
<organism evidence="1 2">
    <name type="scientific">Selenomonas timonae</name>
    <dbReference type="NCBI Taxonomy" id="2754044"/>
    <lineage>
        <taxon>Bacteria</taxon>
        <taxon>Bacillati</taxon>
        <taxon>Bacillota</taxon>
        <taxon>Negativicutes</taxon>
        <taxon>Selenomonadales</taxon>
        <taxon>Selenomonadaceae</taxon>
        <taxon>Selenomonas</taxon>
    </lineage>
</organism>
<dbReference type="PANTHER" id="PTHR36849">
    <property type="entry name" value="CYTOPLASMIC PROTEIN-RELATED"/>
    <property type="match status" value="1"/>
</dbReference>
<dbReference type="EMBL" id="CP060204">
    <property type="protein sequence ID" value="QNH54487.1"/>
    <property type="molecule type" value="Genomic_DNA"/>
</dbReference>
<dbReference type="Pfam" id="PF22752">
    <property type="entry name" value="DUF488-N3i"/>
    <property type="match status" value="1"/>
</dbReference>
<dbReference type="InterPro" id="IPR052552">
    <property type="entry name" value="YeaO-like"/>
</dbReference>
<evidence type="ECO:0000313" key="2">
    <source>
        <dbReference type="Proteomes" id="UP000515480"/>
    </source>
</evidence>
<proteinExistence type="predicted"/>
<dbReference type="PANTHER" id="PTHR36849:SF1">
    <property type="entry name" value="CYTOPLASMIC PROTEIN"/>
    <property type="match status" value="1"/>
</dbReference>